<dbReference type="AlphaFoldDB" id="M5FS78"/>
<dbReference type="Pfam" id="PF20236">
    <property type="entry name" value="DUF6593"/>
    <property type="match status" value="1"/>
</dbReference>
<dbReference type="RefSeq" id="XP_040625556.1">
    <property type="nucleotide sequence ID" value="XM_040769079.1"/>
</dbReference>
<dbReference type="HOGENOM" id="CLU_1229895_0_0_1"/>
<evidence type="ECO:0000259" key="1">
    <source>
        <dbReference type="Pfam" id="PF20236"/>
    </source>
</evidence>
<dbReference type="GeneID" id="63684141"/>
<dbReference type="OrthoDB" id="3388966at2759"/>
<accession>M5FS78</accession>
<feature type="domain" description="DUF6593" evidence="1">
    <location>
        <begin position="40"/>
        <end position="205"/>
    </location>
</feature>
<dbReference type="InterPro" id="IPR046528">
    <property type="entry name" value="DUF6593"/>
</dbReference>
<organism evidence="2 3">
    <name type="scientific">Dacryopinax primogenitus (strain DJM 731)</name>
    <name type="common">Brown rot fungus</name>
    <dbReference type="NCBI Taxonomy" id="1858805"/>
    <lineage>
        <taxon>Eukaryota</taxon>
        <taxon>Fungi</taxon>
        <taxon>Dikarya</taxon>
        <taxon>Basidiomycota</taxon>
        <taxon>Agaricomycotina</taxon>
        <taxon>Dacrymycetes</taxon>
        <taxon>Dacrymycetales</taxon>
        <taxon>Dacrymycetaceae</taxon>
        <taxon>Dacryopinax</taxon>
    </lineage>
</organism>
<evidence type="ECO:0000313" key="3">
    <source>
        <dbReference type="Proteomes" id="UP000030653"/>
    </source>
</evidence>
<proteinExistence type="predicted"/>
<keyword evidence="3" id="KW-1185">Reference proteome</keyword>
<evidence type="ECO:0000313" key="2">
    <source>
        <dbReference type="EMBL" id="EJT98658.1"/>
    </source>
</evidence>
<sequence>MGLLEIIRSESTKSREDSSDDAVLDPSFANALRFTASTHDPLNRNMTQIEDGLSYKIKSKSIVPFFGSDITTISRNDGEREIEIAKIDWRHYEDDRSEIRYAKTGEMMKLWEYLKGTRTLQFELPTKRTFRVEDKEYTWTWAHSPGGSYFELVDTHDTKLARDTREKGGFLIPYTRSGDLLINPEALDILDEIIVTHTALAQIERMRNAARRDAGAAAVNQTLKF</sequence>
<gene>
    <name evidence="2" type="ORF">DACRYDRAFT_110563</name>
</gene>
<reference evidence="2 3" key="1">
    <citation type="journal article" date="2012" name="Science">
        <title>The Paleozoic origin of enzymatic lignin decomposition reconstructed from 31 fungal genomes.</title>
        <authorList>
            <person name="Floudas D."/>
            <person name="Binder M."/>
            <person name="Riley R."/>
            <person name="Barry K."/>
            <person name="Blanchette R.A."/>
            <person name="Henrissat B."/>
            <person name="Martinez A.T."/>
            <person name="Otillar R."/>
            <person name="Spatafora J.W."/>
            <person name="Yadav J.S."/>
            <person name="Aerts A."/>
            <person name="Benoit I."/>
            <person name="Boyd A."/>
            <person name="Carlson A."/>
            <person name="Copeland A."/>
            <person name="Coutinho P.M."/>
            <person name="de Vries R.P."/>
            <person name="Ferreira P."/>
            <person name="Findley K."/>
            <person name="Foster B."/>
            <person name="Gaskell J."/>
            <person name="Glotzer D."/>
            <person name="Gorecki P."/>
            <person name="Heitman J."/>
            <person name="Hesse C."/>
            <person name="Hori C."/>
            <person name="Igarashi K."/>
            <person name="Jurgens J.A."/>
            <person name="Kallen N."/>
            <person name="Kersten P."/>
            <person name="Kohler A."/>
            <person name="Kuees U."/>
            <person name="Kumar T.K.A."/>
            <person name="Kuo A."/>
            <person name="LaButti K."/>
            <person name="Larrondo L.F."/>
            <person name="Lindquist E."/>
            <person name="Ling A."/>
            <person name="Lombard V."/>
            <person name="Lucas S."/>
            <person name="Lundell T."/>
            <person name="Martin R."/>
            <person name="McLaughlin D.J."/>
            <person name="Morgenstern I."/>
            <person name="Morin E."/>
            <person name="Murat C."/>
            <person name="Nagy L.G."/>
            <person name="Nolan M."/>
            <person name="Ohm R.A."/>
            <person name="Patyshakuliyeva A."/>
            <person name="Rokas A."/>
            <person name="Ruiz-Duenas F.J."/>
            <person name="Sabat G."/>
            <person name="Salamov A."/>
            <person name="Samejima M."/>
            <person name="Schmutz J."/>
            <person name="Slot J.C."/>
            <person name="St John F."/>
            <person name="Stenlid J."/>
            <person name="Sun H."/>
            <person name="Sun S."/>
            <person name="Syed K."/>
            <person name="Tsang A."/>
            <person name="Wiebenga A."/>
            <person name="Young D."/>
            <person name="Pisabarro A."/>
            <person name="Eastwood D.C."/>
            <person name="Martin F."/>
            <person name="Cullen D."/>
            <person name="Grigoriev I.V."/>
            <person name="Hibbett D.S."/>
        </authorList>
    </citation>
    <scope>NUCLEOTIDE SEQUENCE [LARGE SCALE GENOMIC DNA]</scope>
    <source>
        <strain evidence="2 3">DJM-731 SS1</strain>
    </source>
</reference>
<dbReference type="EMBL" id="JH795872">
    <property type="protein sequence ID" value="EJT98658.1"/>
    <property type="molecule type" value="Genomic_DNA"/>
</dbReference>
<name>M5FS78_DACPD</name>
<protein>
    <recommendedName>
        <fullName evidence="1">DUF6593 domain-containing protein</fullName>
    </recommendedName>
</protein>
<dbReference type="Proteomes" id="UP000030653">
    <property type="component" value="Unassembled WGS sequence"/>
</dbReference>